<organism evidence="3 4">
    <name type="scientific">Armillaria ostoyae</name>
    <name type="common">Armillaria root rot fungus</name>
    <dbReference type="NCBI Taxonomy" id="47428"/>
    <lineage>
        <taxon>Eukaryota</taxon>
        <taxon>Fungi</taxon>
        <taxon>Dikarya</taxon>
        <taxon>Basidiomycota</taxon>
        <taxon>Agaricomycotina</taxon>
        <taxon>Agaricomycetes</taxon>
        <taxon>Agaricomycetidae</taxon>
        <taxon>Agaricales</taxon>
        <taxon>Marasmiineae</taxon>
        <taxon>Physalacriaceae</taxon>
        <taxon>Armillaria</taxon>
    </lineage>
</organism>
<evidence type="ECO:0000313" key="4">
    <source>
        <dbReference type="Proteomes" id="UP000219338"/>
    </source>
</evidence>
<dbReference type="EMBL" id="FUEG01000037">
    <property type="protein sequence ID" value="SJL16760.1"/>
    <property type="molecule type" value="Genomic_DNA"/>
</dbReference>
<proteinExistence type="predicted"/>
<gene>
    <name evidence="3" type="ORF">ARMOST_20289</name>
</gene>
<evidence type="ECO:0000313" key="3">
    <source>
        <dbReference type="EMBL" id="SJL16760.1"/>
    </source>
</evidence>
<dbReference type="Proteomes" id="UP000219338">
    <property type="component" value="Unassembled WGS sequence"/>
</dbReference>
<reference evidence="4" key="1">
    <citation type="journal article" date="2017" name="Nat. Ecol. Evol.">
        <title>Genome expansion and lineage-specific genetic innovations in the forest pathogenic fungi Armillaria.</title>
        <authorList>
            <person name="Sipos G."/>
            <person name="Prasanna A.N."/>
            <person name="Walter M.C."/>
            <person name="O'Connor E."/>
            <person name="Balint B."/>
            <person name="Krizsan K."/>
            <person name="Kiss B."/>
            <person name="Hess J."/>
            <person name="Varga T."/>
            <person name="Slot J."/>
            <person name="Riley R."/>
            <person name="Boka B."/>
            <person name="Rigling D."/>
            <person name="Barry K."/>
            <person name="Lee J."/>
            <person name="Mihaltcheva S."/>
            <person name="LaButti K."/>
            <person name="Lipzen A."/>
            <person name="Waldron R."/>
            <person name="Moloney N.M."/>
            <person name="Sperisen C."/>
            <person name="Kredics L."/>
            <person name="Vagvoelgyi C."/>
            <person name="Patrignani A."/>
            <person name="Fitzpatrick D."/>
            <person name="Nagy I."/>
            <person name="Doyle S."/>
            <person name="Anderson J.B."/>
            <person name="Grigoriev I.V."/>
            <person name="Gueldener U."/>
            <person name="Muensterkoetter M."/>
            <person name="Nagy L.G."/>
        </authorList>
    </citation>
    <scope>NUCLEOTIDE SEQUENCE [LARGE SCALE GENOMIC DNA]</scope>
    <source>
        <strain evidence="4">C18/9</strain>
    </source>
</reference>
<keyword evidence="4" id="KW-1185">Reference proteome</keyword>
<protein>
    <submittedName>
        <fullName evidence="3">Uncharacterized protein</fullName>
    </submittedName>
</protein>
<name>A0A284S6Y3_ARMOS</name>
<sequence>MVGVLSSSVMSIGLANRRLKNHQHRRRLSLGTGEDLDVSKAPPSTRLSKQHWNHDGMSETQRLWWRERGEVPKSTSFVHRPTPSTLSPPFFAWRSSLSQRRQATAGGGGTVEGGEWSALSSRPPGRIFNGARHLRSAIFIPSHCDVIQGFCRPESTRRHASAAKGRHGGAPPWQFSFLPPAAMQPHPSFWFKALKLELEGSMLEHYVRPDIRNFLPRGRRTHIEEENLRAWVSVRVLDDLTRRMQRFQVSIFACQAYAPCDYLFLLILHKDDVSSKRRGEVALDDDGKLRGIHADPDLFPINATTSYRHLASSRAASGMVTNGAGPYGYTELSGELFAQARAWADATNVLPYFAGSADTLARQYPDLVLAYAEIHTLYMVSLLITVLCVGVAAGFFVPTLPFHVPRRGFDVYSWFAAFRANELIIGTDTKSIRKGMETKEMAKLMGDSRISYQW</sequence>
<dbReference type="OrthoDB" id="8191639at2759"/>
<evidence type="ECO:0000256" key="2">
    <source>
        <dbReference type="SAM" id="Phobius"/>
    </source>
</evidence>
<keyword evidence="2" id="KW-1133">Transmembrane helix</keyword>
<dbReference type="AlphaFoldDB" id="A0A284S6Y3"/>
<evidence type="ECO:0000256" key="1">
    <source>
        <dbReference type="SAM" id="MobiDB-lite"/>
    </source>
</evidence>
<keyword evidence="2" id="KW-0472">Membrane</keyword>
<feature type="transmembrane region" description="Helical" evidence="2">
    <location>
        <begin position="377"/>
        <end position="397"/>
    </location>
</feature>
<keyword evidence="2" id="KW-0812">Transmembrane</keyword>
<feature type="region of interest" description="Disordered" evidence="1">
    <location>
        <begin position="23"/>
        <end position="53"/>
    </location>
</feature>
<dbReference type="STRING" id="47428.A0A284S6Y3"/>
<accession>A0A284S6Y3</accession>